<organism evidence="1">
    <name type="scientific">Arundo donax</name>
    <name type="common">Giant reed</name>
    <name type="synonym">Donax arundinaceus</name>
    <dbReference type="NCBI Taxonomy" id="35708"/>
    <lineage>
        <taxon>Eukaryota</taxon>
        <taxon>Viridiplantae</taxon>
        <taxon>Streptophyta</taxon>
        <taxon>Embryophyta</taxon>
        <taxon>Tracheophyta</taxon>
        <taxon>Spermatophyta</taxon>
        <taxon>Magnoliopsida</taxon>
        <taxon>Liliopsida</taxon>
        <taxon>Poales</taxon>
        <taxon>Poaceae</taxon>
        <taxon>PACMAD clade</taxon>
        <taxon>Arundinoideae</taxon>
        <taxon>Arundineae</taxon>
        <taxon>Arundo</taxon>
    </lineage>
</organism>
<proteinExistence type="predicted"/>
<evidence type="ECO:0000313" key="1">
    <source>
        <dbReference type="EMBL" id="JAD28704.1"/>
    </source>
</evidence>
<accession>A0A0A8YPQ8</accession>
<protein>
    <submittedName>
        <fullName evidence="1">Uncharacterized protein</fullName>
    </submittedName>
</protein>
<dbReference type="EMBL" id="GBRH01269191">
    <property type="protein sequence ID" value="JAD28704.1"/>
    <property type="molecule type" value="Transcribed_RNA"/>
</dbReference>
<sequence length="18" mass="2268">MNQLPPRACQWSRRVRLR</sequence>
<name>A0A0A8YPQ8_ARUDO</name>
<dbReference type="AlphaFoldDB" id="A0A0A8YPQ8"/>
<reference evidence="1" key="2">
    <citation type="journal article" date="2015" name="Data Brief">
        <title>Shoot transcriptome of the giant reed, Arundo donax.</title>
        <authorList>
            <person name="Barrero R.A."/>
            <person name="Guerrero F.D."/>
            <person name="Moolhuijzen P."/>
            <person name="Goolsby J.A."/>
            <person name="Tidwell J."/>
            <person name="Bellgard S.E."/>
            <person name="Bellgard M.I."/>
        </authorList>
    </citation>
    <scope>NUCLEOTIDE SEQUENCE</scope>
    <source>
        <tissue evidence="1">Shoot tissue taken approximately 20 cm above the soil surface</tissue>
    </source>
</reference>
<reference evidence="1" key="1">
    <citation type="submission" date="2014-09" db="EMBL/GenBank/DDBJ databases">
        <authorList>
            <person name="Magalhaes I.L.F."/>
            <person name="Oliveira U."/>
            <person name="Santos F.R."/>
            <person name="Vidigal T.H.D.A."/>
            <person name="Brescovit A.D."/>
            <person name="Santos A.J."/>
        </authorList>
    </citation>
    <scope>NUCLEOTIDE SEQUENCE</scope>
    <source>
        <tissue evidence="1">Shoot tissue taken approximately 20 cm above the soil surface</tissue>
    </source>
</reference>